<feature type="signal peptide" evidence="2">
    <location>
        <begin position="1"/>
        <end position="16"/>
    </location>
</feature>
<organism evidence="3 4">
    <name type="scientific">Niabella digestorum</name>
    <dbReference type="NCBI Taxonomy" id="3117701"/>
    <lineage>
        <taxon>Bacteria</taxon>
        <taxon>Pseudomonadati</taxon>
        <taxon>Bacteroidota</taxon>
        <taxon>Chitinophagia</taxon>
        <taxon>Chitinophagales</taxon>
        <taxon>Chitinophagaceae</taxon>
        <taxon>Niabella</taxon>
    </lineage>
</organism>
<feature type="chain" id="PRO_5045726807" evidence="2">
    <location>
        <begin position="17"/>
        <end position="66"/>
    </location>
</feature>
<protein>
    <submittedName>
        <fullName evidence="3">Uncharacterized protein</fullName>
    </submittedName>
</protein>
<name>A0ABU7RIF5_9BACT</name>
<keyword evidence="4" id="KW-1185">Reference proteome</keyword>
<sequence length="66" mass="6954">MKKLLYVLGISMLVFAACNSADNNNSENVDANVLPPDSTVTDPVTEGALDSTATNIDSTNTDTVTY</sequence>
<dbReference type="EMBL" id="JAZGLY010000006">
    <property type="protein sequence ID" value="MEE6187792.1"/>
    <property type="molecule type" value="Genomic_DNA"/>
</dbReference>
<dbReference type="PROSITE" id="PS51257">
    <property type="entry name" value="PROKAR_LIPOPROTEIN"/>
    <property type="match status" value="1"/>
</dbReference>
<feature type="region of interest" description="Disordered" evidence="1">
    <location>
        <begin position="28"/>
        <end position="66"/>
    </location>
</feature>
<keyword evidence="2" id="KW-0732">Signal</keyword>
<dbReference type="RefSeq" id="WP_330975199.1">
    <property type="nucleotide sequence ID" value="NZ_JAZGLY010000006.1"/>
</dbReference>
<evidence type="ECO:0000313" key="3">
    <source>
        <dbReference type="EMBL" id="MEE6187792.1"/>
    </source>
</evidence>
<accession>A0ABU7RIF5</accession>
<evidence type="ECO:0000313" key="4">
    <source>
        <dbReference type="Proteomes" id="UP001357452"/>
    </source>
</evidence>
<comment type="caution">
    <text evidence="3">The sequence shown here is derived from an EMBL/GenBank/DDBJ whole genome shotgun (WGS) entry which is preliminary data.</text>
</comment>
<proteinExistence type="predicted"/>
<gene>
    <name evidence="3" type="ORF">V2H41_10965</name>
</gene>
<evidence type="ECO:0000256" key="1">
    <source>
        <dbReference type="SAM" id="MobiDB-lite"/>
    </source>
</evidence>
<evidence type="ECO:0000256" key="2">
    <source>
        <dbReference type="SAM" id="SignalP"/>
    </source>
</evidence>
<reference evidence="3 4" key="1">
    <citation type="submission" date="2024-01" db="EMBL/GenBank/DDBJ databases">
        <title>Niabella digestum sp. nov., isolated from waste digestion system.</title>
        <authorList>
            <person name="Zhang L."/>
        </authorList>
    </citation>
    <scope>NUCLEOTIDE SEQUENCE [LARGE SCALE GENOMIC DNA]</scope>
    <source>
        <strain evidence="3 4">A18</strain>
    </source>
</reference>
<dbReference type="Proteomes" id="UP001357452">
    <property type="component" value="Unassembled WGS sequence"/>
</dbReference>
<feature type="compositionally biased region" description="Polar residues" evidence="1">
    <location>
        <begin position="51"/>
        <end position="66"/>
    </location>
</feature>